<dbReference type="AlphaFoldDB" id="A0A1G8WFI5"/>
<dbReference type="InterPro" id="IPR013783">
    <property type="entry name" value="Ig-like_fold"/>
</dbReference>
<accession>A0A1G8WFI5</accession>
<evidence type="ECO:0000313" key="2">
    <source>
        <dbReference type="Proteomes" id="UP000199213"/>
    </source>
</evidence>
<name>A0A1G8WFI5_ACTMZ</name>
<dbReference type="Gene3D" id="2.60.40.10">
    <property type="entry name" value="Immunoglobulins"/>
    <property type="match status" value="1"/>
</dbReference>
<sequence length="339" mass="35932">MSTTDGNLTPWNPTADNEVFTVQAAPQQQRVLLGGAFDTVNGQPHRAMMAVDATSGDNVSWQATVPGGSEVVSDIATDDTGTAYFSAYDDSGNQMRFEGRAAIDIATGTADWWDGCYGDTQGVAVADGVLYSASHTHDCQALGAATDGNYYRLLAETTQATSTAVTSSNNVQQGDPVPEVLPWLPNTDQGPADSAWQHGPWAIDATSDHVLVGGEFTTVNGDDQQSLALFGARDVSGAVNNGPQQAPLTSPELSRDGDGNVVITWHTTWSAQTNRIRYEINRQGSAEPIHTVTKATRPWHTPLLNHTDSAHTAGTYRIRATDTDGNAIGSPSTTITGRQ</sequence>
<gene>
    <name evidence="1" type="ORF">SAMN04487820_1029</name>
</gene>
<evidence type="ECO:0008006" key="3">
    <source>
        <dbReference type="Google" id="ProtNLM"/>
    </source>
</evidence>
<dbReference type="EMBL" id="FNFM01000002">
    <property type="protein sequence ID" value="SDJ77058.1"/>
    <property type="molecule type" value="Genomic_DNA"/>
</dbReference>
<organism evidence="1 2">
    <name type="scientific">Actinopolyspora mzabensis</name>
    <dbReference type="NCBI Taxonomy" id="995066"/>
    <lineage>
        <taxon>Bacteria</taxon>
        <taxon>Bacillati</taxon>
        <taxon>Actinomycetota</taxon>
        <taxon>Actinomycetes</taxon>
        <taxon>Actinopolysporales</taxon>
        <taxon>Actinopolysporaceae</taxon>
        <taxon>Actinopolyspora</taxon>
    </lineage>
</organism>
<evidence type="ECO:0000313" key="1">
    <source>
        <dbReference type="EMBL" id="SDJ77058.1"/>
    </source>
</evidence>
<dbReference type="GO" id="GO:0005975">
    <property type="term" value="P:carbohydrate metabolic process"/>
    <property type="evidence" value="ECO:0007669"/>
    <property type="project" value="UniProtKB-ARBA"/>
</dbReference>
<dbReference type="Proteomes" id="UP000199213">
    <property type="component" value="Unassembled WGS sequence"/>
</dbReference>
<protein>
    <recommendedName>
        <fullName evidence="3">Fibronectin type-III domain-containing protein</fullName>
    </recommendedName>
</protein>
<proteinExistence type="predicted"/>
<dbReference type="RefSeq" id="WP_218119877.1">
    <property type="nucleotide sequence ID" value="NZ_FNFM01000002.1"/>
</dbReference>
<reference evidence="2" key="1">
    <citation type="submission" date="2016-10" db="EMBL/GenBank/DDBJ databases">
        <authorList>
            <person name="Varghese N."/>
            <person name="Submissions S."/>
        </authorList>
    </citation>
    <scope>NUCLEOTIDE SEQUENCE [LARGE SCALE GENOMIC DNA]</scope>
    <source>
        <strain evidence="2">DSM 45460</strain>
    </source>
</reference>
<keyword evidence="2" id="KW-1185">Reference proteome</keyword>